<dbReference type="EMBL" id="UGOG01000001">
    <property type="protein sequence ID" value="STX61208.1"/>
    <property type="molecule type" value="Genomic_DNA"/>
</dbReference>
<dbReference type="EMBL" id="LNYN01000021">
    <property type="protein sequence ID" value="KTD33967.1"/>
    <property type="molecule type" value="Genomic_DNA"/>
</dbReference>
<dbReference type="STRING" id="39962.Lmor_1949"/>
<accession>A0A378JUY4</accession>
<reference evidence="1 3" key="1">
    <citation type="submission" date="2015-11" db="EMBL/GenBank/DDBJ databases">
        <title>Genomic analysis of 38 Legionella species identifies large and diverse effector repertoires.</title>
        <authorList>
            <person name="Burstein D."/>
            <person name="Amaro F."/>
            <person name="Zusman T."/>
            <person name="Lifshitz Z."/>
            <person name="Cohen O."/>
            <person name="Gilbert J.A."/>
            <person name="Pupko T."/>
            <person name="Shuman H.A."/>
            <person name="Segal G."/>
        </authorList>
    </citation>
    <scope>NUCLEOTIDE SEQUENCE [LARGE SCALE GENOMIC DNA]</scope>
    <source>
        <strain evidence="1 3">ATCC 43877</strain>
    </source>
</reference>
<reference evidence="2 4" key="2">
    <citation type="submission" date="2018-06" db="EMBL/GenBank/DDBJ databases">
        <authorList>
            <consortium name="Pathogen Informatics"/>
            <person name="Doyle S."/>
        </authorList>
    </citation>
    <scope>NUCLEOTIDE SEQUENCE [LARGE SCALE GENOMIC DNA]</scope>
    <source>
        <strain evidence="2 4">NCTC12239</strain>
    </source>
</reference>
<gene>
    <name evidence="1" type="ORF">Lmor_1949</name>
    <name evidence="2" type="ORF">NCTC12239_00113</name>
</gene>
<dbReference type="RefSeq" id="WP_028383997.1">
    <property type="nucleotide sequence ID" value="NZ_CAAAJG010000075.1"/>
</dbReference>
<dbReference type="AlphaFoldDB" id="A0A378JUY4"/>
<keyword evidence="3" id="KW-1185">Reference proteome</keyword>
<dbReference type="Proteomes" id="UP000054985">
    <property type="component" value="Unassembled WGS sequence"/>
</dbReference>
<proteinExistence type="predicted"/>
<organism evidence="2 4">
    <name type="scientific">Legionella moravica</name>
    <dbReference type="NCBI Taxonomy" id="39962"/>
    <lineage>
        <taxon>Bacteria</taxon>
        <taxon>Pseudomonadati</taxon>
        <taxon>Pseudomonadota</taxon>
        <taxon>Gammaproteobacteria</taxon>
        <taxon>Legionellales</taxon>
        <taxon>Legionellaceae</taxon>
        <taxon>Legionella</taxon>
    </lineage>
</organism>
<name>A0A378JUY4_9GAMM</name>
<evidence type="ECO:0000313" key="1">
    <source>
        <dbReference type="EMBL" id="KTD33967.1"/>
    </source>
</evidence>
<evidence type="ECO:0000313" key="2">
    <source>
        <dbReference type="EMBL" id="STX61208.1"/>
    </source>
</evidence>
<evidence type="ECO:0000313" key="3">
    <source>
        <dbReference type="Proteomes" id="UP000054985"/>
    </source>
</evidence>
<dbReference type="Proteomes" id="UP000254040">
    <property type="component" value="Unassembled WGS sequence"/>
</dbReference>
<evidence type="ECO:0000313" key="4">
    <source>
        <dbReference type="Proteomes" id="UP000254040"/>
    </source>
</evidence>
<dbReference type="OrthoDB" id="5647176at2"/>
<protein>
    <submittedName>
        <fullName evidence="2">Uncharacterized protein</fullName>
    </submittedName>
</protein>
<sequence length="516" mass="59138">MEEKCDKTNTEEYLNVSNAPELTWLLFNDLYINPLFFKRGLLLVSPTPNNDELVSDEQERFVIKEREFIFHLPKTPSSQKPESRSFKKTYALMSSLITFAATRETVINPLAEKPVVLFNKRRRDEIFLPLLFGDTTDHALYLYPWIAKAKTPFSNFSGFSQFVTAGCMFGASLQAITHDGETLELINHQIRLRPGQVITSLHYDESTGNPYEHVLFSEFEKNCLIIKACAKDNEAKRLFYHLPSHDYMLFGIELFVRHQMTYDALDTFIKAVLAKKEFYKASLGALCHQHGIEVTFQSPFDNLFGELDSVTPTESLLEQLKINPYSLQRGEEQEENMVLYFLSQLSTNEINLEQRAVWQDFLNLEEKDQIPNTIEGLFKIANAVMVAMAARGKADYETCSLLPLSEKQIQLHYAAYVDKWSKHLPSEKNLYPQTVNLTTFDPVITYSPTTTGLLFYFASNLKTLSTLLIDKKIIQHASRNIGLFANKNRTDGAEPDDALRPDSIEFQEVVPETKKL</sequence>